<dbReference type="SUPFAM" id="SSF90123">
    <property type="entry name" value="ABC transporter transmembrane region"/>
    <property type="match status" value="1"/>
</dbReference>
<dbReference type="RefSeq" id="WP_006546490.1">
    <property type="nucleotide sequence ID" value="NZ_DS999543.1"/>
</dbReference>
<dbReference type="PANTHER" id="PTHR43394">
    <property type="entry name" value="ATP-DEPENDENT PERMEASE MDL1, MITOCHONDRIAL"/>
    <property type="match status" value="1"/>
</dbReference>
<keyword evidence="3" id="KW-1003">Cell membrane</keyword>
<dbReference type="AlphaFoldDB" id="C0W0X5"/>
<dbReference type="eggNOG" id="COG1132">
    <property type="taxonomic scope" value="Bacteria"/>
</dbReference>
<feature type="transmembrane region" description="Helical" evidence="10">
    <location>
        <begin position="63"/>
        <end position="84"/>
    </location>
</feature>
<dbReference type="InterPro" id="IPR003439">
    <property type="entry name" value="ABC_transporter-like_ATP-bd"/>
</dbReference>
<feature type="domain" description="ABC transmembrane type-1" evidence="12">
    <location>
        <begin position="28"/>
        <end position="309"/>
    </location>
</feature>
<dbReference type="InterPro" id="IPR011527">
    <property type="entry name" value="ABC1_TM_dom"/>
</dbReference>
<evidence type="ECO:0000256" key="2">
    <source>
        <dbReference type="ARBA" id="ARBA00022448"/>
    </source>
</evidence>
<dbReference type="SUPFAM" id="SSF52540">
    <property type="entry name" value="P-loop containing nucleoside triphosphate hydrolases"/>
    <property type="match status" value="1"/>
</dbReference>
<dbReference type="InterPro" id="IPR003593">
    <property type="entry name" value="AAA+_ATPase"/>
</dbReference>
<feature type="transmembrane region" description="Helical" evidence="10">
    <location>
        <begin position="26"/>
        <end position="47"/>
    </location>
</feature>
<dbReference type="HOGENOM" id="CLU_000604_84_9_11"/>
<dbReference type="GO" id="GO:0005886">
    <property type="term" value="C:plasma membrane"/>
    <property type="evidence" value="ECO:0007669"/>
    <property type="project" value="UniProtKB-SubCell"/>
</dbReference>
<dbReference type="EMBL" id="ACFG01000030">
    <property type="protein sequence ID" value="EEH63699.1"/>
    <property type="molecule type" value="Genomic_DNA"/>
</dbReference>
<dbReference type="GO" id="GO:0015421">
    <property type="term" value="F:ABC-type oligopeptide transporter activity"/>
    <property type="evidence" value="ECO:0007669"/>
    <property type="project" value="TreeGrafter"/>
</dbReference>
<dbReference type="Pfam" id="PF00005">
    <property type="entry name" value="ABC_tran"/>
    <property type="match status" value="1"/>
</dbReference>
<dbReference type="SMART" id="SM00382">
    <property type="entry name" value="AAA"/>
    <property type="match status" value="1"/>
</dbReference>
<organism evidence="13 14">
    <name type="scientific">Gleimia coleocanis DSM 15436</name>
    <dbReference type="NCBI Taxonomy" id="525245"/>
    <lineage>
        <taxon>Bacteria</taxon>
        <taxon>Bacillati</taxon>
        <taxon>Actinomycetota</taxon>
        <taxon>Actinomycetes</taxon>
        <taxon>Actinomycetales</taxon>
        <taxon>Actinomycetaceae</taxon>
        <taxon>Gleimia</taxon>
    </lineage>
</organism>
<keyword evidence="7 13" id="KW-0067">ATP-binding</keyword>
<evidence type="ECO:0000256" key="6">
    <source>
        <dbReference type="ARBA" id="ARBA00022741"/>
    </source>
</evidence>
<dbReference type="Gene3D" id="3.40.50.300">
    <property type="entry name" value="P-loop containing nucleotide triphosphate hydrolases"/>
    <property type="match status" value="1"/>
</dbReference>
<keyword evidence="5 10" id="KW-0812">Transmembrane</keyword>
<name>C0W0X5_9ACTO</name>
<evidence type="ECO:0000256" key="3">
    <source>
        <dbReference type="ARBA" id="ARBA00022475"/>
    </source>
</evidence>
<keyword evidence="2" id="KW-0813">Transport</keyword>
<feature type="transmembrane region" description="Helical" evidence="10">
    <location>
        <begin position="249"/>
        <end position="273"/>
    </location>
</feature>
<evidence type="ECO:0000313" key="13">
    <source>
        <dbReference type="EMBL" id="EEH63699.1"/>
    </source>
</evidence>
<keyword evidence="8 10" id="KW-1133">Transmembrane helix</keyword>
<dbReference type="PANTHER" id="PTHR43394:SF1">
    <property type="entry name" value="ATP-BINDING CASSETTE SUB-FAMILY B MEMBER 10, MITOCHONDRIAL"/>
    <property type="match status" value="1"/>
</dbReference>
<evidence type="ECO:0000256" key="9">
    <source>
        <dbReference type="ARBA" id="ARBA00023136"/>
    </source>
</evidence>
<feature type="transmembrane region" description="Helical" evidence="10">
    <location>
        <begin position="136"/>
        <end position="158"/>
    </location>
</feature>
<dbReference type="GO" id="GO:0016887">
    <property type="term" value="F:ATP hydrolysis activity"/>
    <property type="evidence" value="ECO:0007669"/>
    <property type="project" value="InterPro"/>
</dbReference>
<comment type="subcellular location">
    <subcellularLocation>
        <location evidence="1">Cell membrane</location>
        <topology evidence="1">Multi-pass membrane protein</topology>
    </subcellularLocation>
</comment>
<keyword evidence="14" id="KW-1185">Reference proteome</keyword>
<dbReference type="InterPro" id="IPR039421">
    <property type="entry name" value="Type_1_exporter"/>
</dbReference>
<feature type="transmembrane region" description="Helical" evidence="10">
    <location>
        <begin position="164"/>
        <end position="185"/>
    </location>
</feature>
<dbReference type="PROSITE" id="PS50893">
    <property type="entry name" value="ABC_TRANSPORTER_2"/>
    <property type="match status" value="1"/>
</dbReference>
<evidence type="ECO:0000256" key="7">
    <source>
        <dbReference type="ARBA" id="ARBA00022840"/>
    </source>
</evidence>
<dbReference type="PROSITE" id="PS50929">
    <property type="entry name" value="ABC_TM1F"/>
    <property type="match status" value="1"/>
</dbReference>
<evidence type="ECO:0000256" key="8">
    <source>
        <dbReference type="ARBA" id="ARBA00022989"/>
    </source>
</evidence>
<keyword evidence="4" id="KW-0997">Cell inner membrane</keyword>
<evidence type="ECO:0000259" key="12">
    <source>
        <dbReference type="PROSITE" id="PS50929"/>
    </source>
</evidence>
<evidence type="ECO:0000256" key="10">
    <source>
        <dbReference type="SAM" id="Phobius"/>
    </source>
</evidence>
<dbReference type="Proteomes" id="UP000010301">
    <property type="component" value="Unassembled WGS sequence"/>
</dbReference>
<proteinExistence type="predicted"/>
<protein>
    <submittedName>
        <fullName evidence="13">ABC transporter, ATP-binding protein</fullName>
    </submittedName>
</protein>
<evidence type="ECO:0000313" key="14">
    <source>
        <dbReference type="Proteomes" id="UP000010301"/>
    </source>
</evidence>
<dbReference type="InterPro" id="IPR036640">
    <property type="entry name" value="ABC1_TM_sf"/>
</dbReference>
<feature type="domain" description="ABC transporter" evidence="11">
    <location>
        <begin position="339"/>
        <end position="573"/>
    </location>
</feature>
<sequence length="577" mass="63371">MKLPISQTRISQRRFVNLLGEFKGQLTLAVILQVIVVACTVAVPWIIGDVVDMIDEGTTRDVVIWYLGIIIALLIFQSVVNFFSEYVSRVLSEKVFARLRAKLVRGVLSIPQSTIESAGTGDLLGRTTTDIENVRFVVNQGISQFITAVLTVILTYGFAFAASWQLAIVSMILLPVVGVALKRYLVHATPAYRTMNAQWARLNGYVSETTEQARTIDAFSMSGPRNAGYDREVNGMILIERYAAYLRTWLVALMNSMLSIPTLFVVLVGAWLYQYDLVTLGAITTVAFYTVDLQEPLYELSFWIDSMQTVNVSLGRIFGIEDVEPDRHPTGEKPRGESIVSRNVSFSYREGIEVLHDVSLDIKPGETLAIVGPSGAGKSTFGRLIAGVHTPGSGELTVGGVPLVNLNEAELHRHVALVSQEHHMFVGTIRSNLLLAAPEATEAQLWEALDAVEASSWVNALENGIDTEVGSGRTRLNPGQEQQLALARIVLLDPHTLVLDEATSMMDPTAARSLERSLAKVMHGRTVIAIAHRLYTAHDADRVAVMVDGQIAELGTHDELVELGGEYASLWKTWQAE</sequence>
<accession>C0W0X5</accession>
<dbReference type="FunFam" id="3.40.50.300:FF:001001">
    <property type="entry name" value="Multidrug ABC transporter ATP-binding protein"/>
    <property type="match status" value="1"/>
</dbReference>
<evidence type="ECO:0000256" key="1">
    <source>
        <dbReference type="ARBA" id="ARBA00004651"/>
    </source>
</evidence>
<dbReference type="CDD" id="cd07346">
    <property type="entry name" value="ABC_6TM_exporters"/>
    <property type="match status" value="1"/>
</dbReference>
<keyword evidence="6" id="KW-0547">Nucleotide-binding</keyword>
<reference evidence="13 14" key="1">
    <citation type="submission" date="2009-01" db="EMBL/GenBank/DDBJ databases">
        <authorList>
            <person name="Qin X."/>
            <person name="Bachman B."/>
            <person name="Battles P."/>
            <person name="Bell A."/>
            <person name="Bess C."/>
            <person name="Bickham C."/>
            <person name="Chaboub L."/>
            <person name="Chen D."/>
            <person name="Coyle M."/>
            <person name="Deiros D.R."/>
            <person name="Dinh H."/>
            <person name="Forbes L."/>
            <person name="Fowler G."/>
            <person name="Francisco L."/>
            <person name="Fu Q."/>
            <person name="Gubbala S."/>
            <person name="Hale W."/>
            <person name="Han Y."/>
            <person name="Hemphill L."/>
            <person name="Highlander S.K."/>
            <person name="Hirani K."/>
            <person name="Hogues M."/>
            <person name="Jackson L."/>
            <person name="Jakkamsetti A."/>
            <person name="Javaid M."/>
            <person name="Jiang H."/>
            <person name="Korchina V."/>
            <person name="Kovar C."/>
            <person name="Lara F."/>
            <person name="Lee S."/>
            <person name="Mata R."/>
            <person name="Mathew T."/>
            <person name="Moen C."/>
            <person name="Morales K."/>
            <person name="Munidasa M."/>
            <person name="Nazareth L."/>
            <person name="Ngo R."/>
            <person name="Nguyen L."/>
            <person name="Okwuonu G."/>
            <person name="Ongeri F."/>
            <person name="Patil S."/>
            <person name="Petrosino J."/>
            <person name="Pham C."/>
            <person name="Pham P."/>
            <person name="Pu L.-L."/>
            <person name="Puazo M."/>
            <person name="Raj R."/>
            <person name="Reid J."/>
            <person name="Rouhana J."/>
            <person name="Saada N."/>
            <person name="Shang Y."/>
            <person name="Simmons D."/>
            <person name="Thornton R."/>
            <person name="Warren J."/>
            <person name="Weissenberger G."/>
            <person name="Zhang J."/>
            <person name="Zhang L."/>
            <person name="Zhou C."/>
            <person name="Zhu D."/>
            <person name="Muzny D."/>
            <person name="Worley K."/>
            <person name="Gibbs R."/>
        </authorList>
    </citation>
    <scope>NUCLEOTIDE SEQUENCE [LARGE SCALE GENOMIC DNA]</scope>
    <source>
        <strain evidence="13 14">DSM 15436</strain>
    </source>
</reference>
<dbReference type="STRING" id="525245.HMPREF0044_0718"/>
<dbReference type="Pfam" id="PF00664">
    <property type="entry name" value="ABC_membrane"/>
    <property type="match status" value="1"/>
</dbReference>
<dbReference type="OrthoDB" id="9806127at2"/>
<dbReference type="GO" id="GO:0005524">
    <property type="term" value="F:ATP binding"/>
    <property type="evidence" value="ECO:0007669"/>
    <property type="project" value="UniProtKB-KW"/>
</dbReference>
<dbReference type="Gene3D" id="1.20.1560.10">
    <property type="entry name" value="ABC transporter type 1, transmembrane domain"/>
    <property type="match status" value="1"/>
</dbReference>
<evidence type="ECO:0000256" key="4">
    <source>
        <dbReference type="ARBA" id="ARBA00022519"/>
    </source>
</evidence>
<evidence type="ECO:0000259" key="11">
    <source>
        <dbReference type="PROSITE" id="PS50893"/>
    </source>
</evidence>
<dbReference type="InterPro" id="IPR027417">
    <property type="entry name" value="P-loop_NTPase"/>
</dbReference>
<evidence type="ECO:0000256" key="5">
    <source>
        <dbReference type="ARBA" id="ARBA00022692"/>
    </source>
</evidence>
<keyword evidence="9 10" id="KW-0472">Membrane</keyword>
<gene>
    <name evidence="13" type="ORF">HMPREF0044_0718</name>
</gene>
<comment type="caution">
    <text evidence="13">The sequence shown here is derived from an EMBL/GenBank/DDBJ whole genome shotgun (WGS) entry which is preliminary data.</text>
</comment>